<organism evidence="10 11">
    <name type="scientific">Georgenia ruanii</name>
    <dbReference type="NCBI Taxonomy" id="348442"/>
    <lineage>
        <taxon>Bacteria</taxon>
        <taxon>Bacillati</taxon>
        <taxon>Actinomycetota</taxon>
        <taxon>Actinomycetes</taxon>
        <taxon>Micrococcales</taxon>
        <taxon>Bogoriellaceae</taxon>
        <taxon>Georgenia</taxon>
    </lineage>
</organism>
<evidence type="ECO:0000259" key="8">
    <source>
        <dbReference type="Pfam" id="PF02687"/>
    </source>
</evidence>
<dbReference type="EMBL" id="WHPD01000395">
    <property type="protein sequence ID" value="MPV87386.1"/>
    <property type="molecule type" value="Genomic_DNA"/>
</dbReference>
<feature type="domain" description="ABC3 transporter permease C-terminal" evidence="8">
    <location>
        <begin position="276"/>
        <end position="391"/>
    </location>
</feature>
<keyword evidence="5 7" id="KW-0472">Membrane</keyword>
<feature type="transmembrane region" description="Helical" evidence="7">
    <location>
        <begin position="22"/>
        <end position="43"/>
    </location>
</feature>
<keyword evidence="3 7" id="KW-0812">Transmembrane</keyword>
<dbReference type="GO" id="GO:0022857">
    <property type="term" value="F:transmembrane transporter activity"/>
    <property type="evidence" value="ECO:0007669"/>
    <property type="project" value="TreeGrafter"/>
</dbReference>
<evidence type="ECO:0000256" key="2">
    <source>
        <dbReference type="ARBA" id="ARBA00022475"/>
    </source>
</evidence>
<dbReference type="RefSeq" id="WP_152229944.1">
    <property type="nucleotide sequence ID" value="NZ_BAAAOT010000038.1"/>
</dbReference>
<evidence type="ECO:0000256" key="7">
    <source>
        <dbReference type="SAM" id="Phobius"/>
    </source>
</evidence>
<keyword evidence="2" id="KW-1003">Cell membrane</keyword>
<dbReference type="Pfam" id="PF02687">
    <property type="entry name" value="FtsX"/>
    <property type="match status" value="1"/>
</dbReference>
<reference evidence="10 11" key="1">
    <citation type="submission" date="2019-10" db="EMBL/GenBank/DDBJ databases">
        <title>Georgenia wutianyii sp. nov. and Georgenia yuyongxinii sp. nov. isolated from plateau pika (Ochotona curzoniae) in the Qinghai-Tibet plateau of China.</title>
        <authorList>
            <person name="Tian Z."/>
        </authorList>
    </citation>
    <scope>NUCLEOTIDE SEQUENCE [LARGE SCALE GENOMIC DNA]</scope>
    <source>
        <strain evidence="10 11">JCM 15130</strain>
    </source>
</reference>
<protein>
    <submittedName>
        <fullName evidence="10">FtsX-like permease family protein</fullName>
    </submittedName>
</protein>
<dbReference type="OrthoDB" id="3510103at2"/>
<evidence type="ECO:0000256" key="3">
    <source>
        <dbReference type="ARBA" id="ARBA00022692"/>
    </source>
</evidence>
<dbReference type="GO" id="GO:0005886">
    <property type="term" value="C:plasma membrane"/>
    <property type="evidence" value="ECO:0007669"/>
    <property type="project" value="UniProtKB-SubCell"/>
</dbReference>
<proteinExistence type="inferred from homology"/>
<name>A0A7J9URZ8_9MICO</name>
<keyword evidence="4 7" id="KW-1133">Transmembrane helix</keyword>
<comment type="subcellular location">
    <subcellularLocation>
        <location evidence="1">Cell membrane</location>
        <topology evidence="1">Multi-pass membrane protein</topology>
    </subcellularLocation>
</comment>
<comment type="similarity">
    <text evidence="6">Belongs to the ABC-4 integral membrane protein family.</text>
</comment>
<gene>
    <name evidence="10" type="ORF">GB882_01805</name>
</gene>
<accession>A0A7J9URZ8</accession>
<feature type="transmembrane region" description="Helical" evidence="7">
    <location>
        <begin position="271"/>
        <end position="296"/>
    </location>
</feature>
<dbReference type="PANTHER" id="PTHR30572">
    <property type="entry name" value="MEMBRANE COMPONENT OF TRANSPORTER-RELATED"/>
    <property type="match status" value="1"/>
</dbReference>
<evidence type="ECO:0000256" key="6">
    <source>
        <dbReference type="ARBA" id="ARBA00038076"/>
    </source>
</evidence>
<comment type="caution">
    <text evidence="10">The sequence shown here is derived from an EMBL/GenBank/DDBJ whole genome shotgun (WGS) entry which is preliminary data.</text>
</comment>
<evidence type="ECO:0000256" key="5">
    <source>
        <dbReference type="ARBA" id="ARBA00023136"/>
    </source>
</evidence>
<dbReference type="Proteomes" id="UP000429644">
    <property type="component" value="Unassembled WGS sequence"/>
</dbReference>
<sequence>MTGVVGALVEAWDELRLHKLRVLLSLIGVAVSVAAMTAVLAVGQMTAQAQTEMMDRDMGRQVTLFVNASGPSPGATAEAVPAMRALVERYQIEHASVMMWAPGRFRAGGATFDTDLRLVDQPYGLMHRVQVVDGAWFAEGDADRLAPLLVVNEAFLAAVGSPGLATHPTVTLPGANPVTFVVGGVVANRWPEEMPTAFALYDSYTRVAGHTIDPAMGMVPQMELWVPPETADLGMETVRRDLSAALGEGAMVDVGSNVLPDQAAFNRTFQLVVLGIGTLVLLLGALSLVNISLVTVRQRIREIGIRRSFGATSGRVFFSIMLESVVATAVAGVVGVGLAVVVVRNLPLETVLGFGLQDTPPFPLTAALTGLAAAAGVGTLAGLLPAAVAVRVRPIDAIRY</sequence>
<evidence type="ECO:0000256" key="1">
    <source>
        <dbReference type="ARBA" id="ARBA00004651"/>
    </source>
</evidence>
<dbReference type="Pfam" id="PF12704">
    <property type="entry name" value="MacB_PCD"/>
    <property type="match status" value="1"/>
</dbReference>
<feature type="transmembrane region" description="Helical" evidence="7">
    <location>
        <begin position="316"/>
        <end position="342"/>
    </location>
</feature>
<dbReference type="PANTHER" id="PTHR30572:SF4">
    <property type="entry name" value="ABC TRANSPORTER PERMEASE YTRF"/>
    <property type="match status" value="1"/>
</dbReference>
<keyword evidence="11" id="KW-1185">Reference proteome</keyword>
<dbReference type="InterPro" id="IPR025857">
    <property type="entry name" value="MacB_PCD"/>
</dbReference>
<dbReference type="AlphaFoldDB" id="A0A7J9URZ8"/>
<feature type="transmembrane region" description="Helical" evidence="7">
    <location>
        <begin position="362"/>
        <end position="390"/>
    </location>
</feature>
<feature type="domain" description="MacB-like periplasmic core" evidence="9">
    <location>
        <begin position="23"/>
        <end position="191"/>
    </location>
</feature>
<evidence type="ECO:0000259" key="9">
    <source>
        <dbReference type="Pfam" id="PF12704"/>
    </source>
</evidence>
<evidence type="ECO:0000313" key="11">
    <source>
        <dbReference type="Proteomes" id="UP000429644"/>
    </source>
</evidence>
<dbReference type="InterPro" id="IPR050250">
    <property type="entry name" value="Macrolide_Exporter_MacB"/>
</dbReference>
<evidence type="ECO:0000256" key="4">
    <source>
        <dbReference type="ARBA" id="ARBA00022989"/>
    </source>
</evidence>
<evidence type="ECO:0000313" key="10">
    <source>
        <dbReference type="EMBL" id="MPV87386.1"/>
    </source>
</evidence>
<dbReference type="InterPro" id="IPR003838">
    <property type="entry name" value="ABC3_permease_C"/>
</dbReference>